<reference evidence="2" key="1">
    <citation type="submission" date="2014-11" db="EMBL/GenBank/DDBJ databases">
        <authorList>
            <person name="Amaro Gonzalez C."/>
        </authorList>
    </citation>
    <scope>NUCLEOTIDE SEQUENCE</scope>
</reference>
<proteinExistence type="predicted"/>
<feature type="transmembrane region" description="Helical" evidence="1">
    <location>
        <begin position="12"/>
        <end position="30"/>
    </location>
</feature>
<protein>
    <submittedName>
        <fullName evidence="2">Uncharacterized protein</fullName>
    </submittedName>
</protein>
<keyword evidence="1" id="KW-1133">Transmembrane helix</keyword>
<organism evidence="2">
    <name type="scientific">Anguilla anguilla</name>
    <name type="common">European freshwater eel</name>
    <name type="synonym">Muraena anguilla</name>
    <dbReference type="NCBI Taxonomy" id="7936"/>
    <lineage>
        <taxon>Eukaryota</taxon>
        <taxon>Metazoa</taxon>
        <taxon>Chordata</taxon>
        <taxon>Craniata</taxon>
        <taxon>Vertebrata</taxon>
        <taxon>Euteleostomi</taxon>
        <taxon>Actinopterygii</taxon>
        <taxon>Neopterygii</taxon>
        <taxon>Teleostei</taxon>
        <taxon>Anguilliformes</taxon>
        <taxon>Anguillidae</taxon>
        <taxon>Anguilla</taxon>
    </lineage>
</organism>
<evidence type="ECO:0000313" key="2">
    <source>
        <dbReference type="EMBL" id="JAH22744.1"/>
    </source>
</evidence>
<dbReference type="AlphaFoldDB" id="A0A0E9R0X2"/>
<name>A0A0E9R0X2_ANGAN</name>
<dbReference type="EMBL" id="GBXM01085833">
    <property type="protein sequence ID" value="JAH22744.1"/>
    <property type="molecule type" value="Transcribed_RNA"/>
</dbReference>
<evidence type="ECO:0000256" key="1">
    <source>
        <dbReference type="SAM" id="Phobius"/>
    </source>
</evidence>
<accession>A0A0E9R0X2</accession>
<keyword evidence="1" id="KW-0472">Membrane</keyword>
<keyword evidence="1" id="KW-0812">Transmembrane</keyword>
<sequence>MLAIVGTLAPKASVLFLTLLVSGSLSMSRLF</sequence>
<reference evidence="2" key="2">
    <citation type="journal article" date="2015" name="Fish Shellfish Immunol.">
        <title>Early steps in the European eel (Anguilla anguilla)-Vibrio vulnificus interaction in the gills: Role of the RtxA13 toxin.</title>
        <authorList>
            <person name="Callol A."/>
            <person name="Pajuelo D."/>
            <person name="Ebbesson L."/>
            <person name="Teles M."/>
            <person name="MacKenzie S."/>
            <person name="Amaro C."/>
        </authorList>
    </citation>
    <scope>NUCLEOTIDE SEQUENCE</scope>
</reference>